<evidence type="ECO:0000313" key="3">
    <source>
        <dbReference type="Proteomes" id="UP000028549"/>
    </source>
</evidence>
<feature type="domain" description="Histidine kinase/HSP90-like ATPase" evidence="1">
    <location>
        <begin position="159"/>
        <end position="273"/>
    </location>
</feature>
<dbReference type="Gene3D" id="3.30.565.10">
    <property type="entry name" value="Histidine kinase-like ATPase, C-terminal domain"/>
    <property type="match status" value="1"/>
</dbReference>
<dbReference type="EMBL" id="JNVC02000002">
    <property type="protein sequence ID" value="KEZ53351.1"/>
    <property type="molecule type" value="Genomic_DNA"/>
</dbReference>
<sequence>MTGLSGKWHLLLTILQLAVVSLSFADLPVLLHFMTLFLFAGTETIRLAATNKFYALSHELEQAEKQQAHLNETFKAVRNERHDFLKHVSALHFLLEHQKHDEAKAYLDDLVGEYEQTNLSIKGERGIVAGMLHQQYKRAQTAGITLVYDLDLPVSALPLPDRHIVALAGNLLSNSIDAAEEWQAARGKQAEVSMQLYKKSGLYLLTVKNTTMPLPVNIVDRLFEVDGLTTKGEEHDGLGTRIAKDIVHKHGGYLDFVHKDEQFTVKIKIPSVTGDIQKEQKD</sequence>
<reference evidence="2 3" key="1">
    <citation type="journal article" date="2005" name="Int. J. Syst. Evol. Microbiol.">
        <title>Bacillus cibi sp. nov., isolated from jeotgal, a traditional Korean fermented seafood.</title>
        <authorList>
            <person name="Yoon J.H."/>
            <person name="Lee C.H."/>
            <person name="Oh T.K."/>
        </authorList>
    </citation>
    <scope>NUCLEOTIDE SEQUENCE [LARGE SCALE GENOMIC DNA]</scope>
    <source>
        <strain evidence="2 3">DSM 16189</strain>
    </source>
</reference>
<dbReference type="STRING" id="246786.GS18_0207055"/>
<keyword evidence="3" id="KW-1185">Reference proteome</keyword>
<dbReference type="Pfam" id="PF02518">
    <property type="entry name" value="HATPase_c"/>
    <property type="match status" value="1"/>
</dbReference>
<keyword evidence="2" id="KW-0808">Transferase</keyword>
<dbReference type="GO" id="GO:0016301">
    <property type="term" value="F:kinase activity"/>
    <property type="evidence" value="ECO:0007669"/>
    <property type="project" value="UniProtKB-KW"/>
</dbReference>
<accession>A0A084H189</accession>
<dbReference type="AlphaFoldDB" id="A0A084H189"/>
<dbReference type="PANTHER" id="PTHR40448:SF1">
    <property type="entry name" value="TWO-COMPONENT SENSOR HISTIDINE KINASE"/>
    <property type="match status" value="1"/>
</dbReference>
<comment type="caution">
    <text evidence="2">The sequence shown here is derived from an EMBL/GenBank/DDBJ whole genome shotgun (WGS) entry which is preliminary data.</text>
</comment>
<keyword evidence="2" id="KW-0418">Kinase</keyword>
<dbReference type="InterPro" id="IPR039506">
    <property type="entry name" value="SPOB_a"/>
</dbReference>
<dbReference type="Proteomes" id="UP000028549">
    <property type="component" value="Unassembled WGS sequence"/>
</dbReference>
<dbReference type="PANTHER" id="PTHR40448">
    <property type="entry name" value="TWO-COMPONENT SENSOR HISTIDINE KINASE"/>
    <property type="match status" value="1"/>
</dbReference>
<evidence type="ECO:0000313" key="2">
    <source>
        <dbReference type="EMBL" id="KEZ53351.1"/>
    </source>
</evidence>
<gene>
    <name evidence="2" type="ORF">GS18_0207055</name>
</gene>
<dbReference type="GO" id="GO:0042802">
    <property type="term" value="F:identical protein binding"/>
    <property type="evidence" value="ECO:0007669"/>
    <property type="project" value="TreeGrafter"/>
</dbReference>
<organism evidence="2 3">
    <name type="scientific">Metabacillus indicus</name>
    <name type="common">Bacillus indicus</name>
    <dbReference type="NCBI Taxonomy" id="246786"/>
    <lineage>
        <taxon>Bacteria</taxon>
        <taxon>Bacillati</taxon>
        <taxon>Bacillota</taxon>
        <taxon>Bacilli</taxon>
        <taxon>Bacillales</taxon>
        <taxon>Bacillaceae</taxon>
        <taxon>Metabacillus</taxon>
    </lineage>
</organism>
<name>A0A084H189_METID</name>
<dbReference type="Gene3D" id="1.10.287.130">
    <property type="match status" value="1"/>
</dbReference>
<proteinExistence type="predicted"/>
<dbReference type="Pfam" id="PF14689">
    <property type="entry name" value="SPOB_a"/>
    <property type="match status" value="1"/>
</dbReference>
<protein>
    <submittedName>
        <fullName evidence="2">Histidine kinase</fullName>
    </submittedName>
</protein>
<dbReference type="InterPro" id="IPR036890">
    <property type="entry name" value="HATPase_C_sf"/>
</dbReference>
<dbReference type="InterPro" id="IPR003594">
    <property type="entry name" value="HATPase_dom"/>
</dbReference>
<evidence type="ECO:0000259" key="1">
    <source>
        <dbReference type="SMART" id="SM00387"/>
    </source>
</evidence>
<dbReference type="SMART" id="SM00387">
    <property type="entry name" value="HATPase_c"/>
    <property type="match status" value="1"/>
</dbReference>
<dbReference type="SUPFAM" id="SSF55874">
    <property type="entry name" value="ATPase domain of HSP90 chaperone/DNA topoisomerase II/histidine kinase"/>
    <property type="match status" value="1"/>
</dbReference>